<reference evidence="2 3" key="1">
    <citation type="submission" date="2017-03" db="EMBL/GenBank/DDBJ databases">
        <authorList>
            <person name="Afonso C.L."/>
            <person name="Miller P.J."/>
            <person name="Scott M.A."/>
            <person name="Spackman E."/>
            <person name="Goraichik I."/>
            <person name="Dimitrov K.M."/>
            <person name="Suarez D.L."/>
            <person name="Swayne D.E."/>
        </authorList>
    </citation>
    <scope>NUCLEOTIDE SEQUENCE [LARGE SCALE GENOMIC DNA]</scope>
    <source>
        <strain evidence="2 3">CECT 7639</strain>
    </source>
</reference>
<keyword evidence="3" id="KW-1185">Reference proteome</keyword>
<proteinExistence type="predicted"/>
<dbReference type="Pfam" id="PF12680">
    <property type="entry name" value="SnoaL_2"/>
    <property type="match status" value="1"/>
</dbReference>
<dbReference type="RefSeq" id="WP_085795449.1">
    <property type="nucleotide sequence ID" value="NZ_FWFO01000001.1"/>
</dbReference>
<dbReference type="Proteomes" id="UP000193077">
    <property type="component" value="Unassembled WGS sequence"/>
</dbReference>
<dbReference type="EMBL" id="FWFO01000001">
    <property type="protein sequence ID" value="SLN38228.1"/>
    <property type="molecule type" value="Genomic_DNA"/>
</dbReference>
<dbReference type="Gene3D" id="3.10.450.50">
    <property type="match status" value="1"/>
</dbReference>
<feature type="domain" description="SnoaL-like" evidence="1">
    <location>
        <begin position="13"/>
        <end position="107"/>
    </location>
</feature>
<dbReference type="NCBIfam" id="TIGR02246">
    <property type="entry name" value="SgcJ/EcaC family oxidoreductase"/>
    <property type="match status" value="1"/>
</dbReference>
<dbReference type="SUPFAM" id="SSF54427">
    <property type="entry name" value="NTF2-like"/>
    <property type="match status" value="1"/>
</dbReference>
<dbReference type="InterPro" id="IPR011944">
    <property type="entry name" value="Steroid_delta5-4_isomerase"/>
</dbReference>
<evidence type="ECO:0000313" key="2">
    <source>
        <dbReference type="EMBL" id="SLN38228.1"/>
    </source>
</evidence>
<evidence type="ECO:0000313" key="3">
    <source>
        <dbReference type="Proteomes" id="UP000193077"/>
    </source>
</evidence>
<accession>A0A1Y5SI94</accession>
<name>A0A1Y5SI94_9RHOB</name>
<sequence>MATAQDILQQLARDYAIAWSSGEPEAVASFYAEDGEISINRGDVIKGRAAVAEMAAGFYAEFPDLEVRCDLMRKAGSHAVFIWTLEGHHAETKNHVVAGGWEEWELDEEMKVKSSRGWFDADDYQRQIDGA</sequence>
<evidence type="ECO:0000259" key="1">
    <source>
        <dbReference type="Pfam" id="PF12680"/>
    </source>
</evidence>
<dbReference type="AlphaFoldDB" id="A0A1Y5SI94"/>
<dbReference type="OrthoDB" id="125994at2"/>
<dbReference type="InterPro" id="IPR037401">
    <property type="entry name" value="SnoaL-like"/>
</dbReference>
<protein>
    <submittedName>
        <fullName evidence="2">SnoaL-like domain protein</fullName>
    </submittedName>
</protein>
<organism evidence="2 3">
    <name type="scientific">Falsiruegeria litorea R37</name>
    <dbReference type="NCBI Taxonomy" id="1200284"/>
    <lineage>
        <taxon>Bacteria</taxon>
        <taxon>Pseudomonadati</taxon>
        <taxon>Pseudomonadota</taxon>
        <taxon>Alphaproteobacteria</taxon>
        <taxon>Rhodobacterales</taxon>
        <taxon>Roseobacteraceae</taxon>
        <taxon>Falsiruegeria</taxon>
    </lineage>
</organism>
<dbReference type="InterPro" id="IPR032710">
    <property type="entry name" value="NTF2-like_dom_sf"/>
</dbReference>
<gene>
    <name evidence="2" type="ORF">TRL7639_01909</name>
</gene>